<dbReference type="NCBIfam" id="NF041384">
    <property type="entry name" value="YHS_seleno_dom"/>
    <property type="match status" value="1"/>
</dbReference>
<organism evidence="3 4">
    <name type="scientific">Roseibium aggregatum</name>
    <dbReference type="NCBI Taxonomy" id="187304"/>
    <lineage>
        <taxon>Bacteria</taxon>
        <taxon>Pseudomonadati</taxon>
        <taxon>Pseudomonadota</taxon>
        <taxon>Alphaproteobacteria</taxon>
        <taxon>Hyphomicrobiales</taxon>
        <taxon>Stappiaceae</taxon>
        <taxon>Roseibium</taxon>
    </lineage>
</organism>
<comment type="caution">
    <text evidence="3">The sequence shown here is derived from an EMBL/GenBank/DDBJ whole genome shotgun (WGS) entry which is preliminary data.</text>
</comment>
<feature type="signal peptide" evidence="1">
    <location>
        <begin position="1"/>
        <end position="24"/>
    </location>
</feature>
<keyword evidence="1" id="KW-0732">Signal</keyword>
<dbReference type="RefSeq" id="WP_190289836.1">
    <property type="nucleotide sequence ID" value="NZ_JABFCZ010000003.1"/>
</dbReference>
<evidence type="ECO:0000256" key="1">
    <source>
        <dbReference type="SAM" id="SignalP"/>
    </source>
</evidence>
<dbReference type="Proteomes" id="UP000598467">
    <property type="component" value="Unassembled WGS sequence"/>
</dbReference>
<dbReference type="EMBL" id="JABFCZ010000003">
    <property type="protein sequence ID" value="MBD1545161.1"/>
    <property type="molecule type" value="Genomic_DNA"/>
</dbReference>
<sequence length="157" mass="17017">MTTFIRGGIAAVFLLVAFAANSLAAGVDVNATTTGLALRGYDPVSYFKAGEPQAGDINLTADYKGATYRFATKENQEAFQANPAKYAPQFGGFCAFGTAMGYKFDGDPHVWKIVDDKLYLNLSKAVSKRWNEDVPGYIKTANEKWQAIADKAPSDLQ</sequence>
<feature type="chain" id="PRO_5037276768" description="YHS domain-containing protein" evidence="1">
    <location>
        <begin position="25"/>
        <end position="157"/>
    </location>
</feature>
<dbReference type="InterPro" id="IPR007029">
    <property type="entry name" value="YHS_dom"/>
</dbReference>
<proteinExistence type="predicted"/>
<name>A0A926NVI2_9HYPH</name>
<gene>
    <name evidence="3" type="ORF">HK439_02730</name>
</gene>
<protein>
    <recommendedName>
        <fullName evidence="2">YHS domain-containing protein</fullName>
    </recommendedName>
</protein>
<evidence type="ECO:0000313" key="4">
    <source>
        <dbReference type="Proteomes" id="UP000598467"/>
    </source>
</evidence>
<evidence type="ECO:0000259" key="2">
    <source>
        <dbReference type="Pfam" id="PF04945"/>
    </source>
</evidence>
<reference evidence="3" key="1">
    <citation type="submission" date="2020-05" db="EMBL/GenBank/DDBJ databases">
        <title>Identification of trans-AT polyketide cluster in two marine bacteria, producers of a novel glutaramide-containing polyketide sesbanimide D and analogs.</title>
        <authorList>
            <person name="Kacar D."/>
            <person name="Rodriguez P."/>
            <person name="Canedo L."/>
            <person name="Gonzalez E."/>
            <person name="Galan B."/>
            <person name="De La Calle F."/>
            <person name="Garcia J.L."/>
        </authorList>
    </citation>
    <scope>NUCLEOTIDE SEQUENCE</scope>
    <source>
        <strain evidence="3">PHM038</strain>
    </source>
</reference>
<feature type="domain" description="YHS" evidence="2">
    <location>
        <begin position="61"/>
        <end position="89"/>
    </location>
</feature>
<evidence type="ECO:0000313" key="3">
    <source>
        <dbReference type="EMBL" id="MBD1545161.1"/>
    </source>
</evidence>
<dbReference type="Pfam" id="PF04945">
    <property type="entry name" value="YHS"/>
    <property type="match status" value="1"/>
</dbReference>
<dbReference type="AlphaFoldDB" id="A0A926NVI2"/>
<accession>A0A926NVI2</accession>